<evidence type="ECO:0000313" key="1">
    <source>
        <dbReference type="EMBL" id="OXB00058.1"/>
    </source>
</evidence>
<dbReference type="AlphaFoldDB" id="A0AB36NV54"/>
<comment type="caution">
    <text evidence="1">The sequence shown here is derived from an EMBL/GenBank/DDBJ whole genome shotgun (WGS) entry which is preliminary data.</text>
</comment>
<sequence length="126" mass="15017">MKKLIVLLVFFLNTVLFAQSKINRIHSFSYNGNMEKFEFFKRDNYIVDYHKYLNFPVEFSIYNPKPGFTPTKIESQKYYSFKNTNLLLKREMSNKEPEPIYPNQDKKKSFGEAIFSDVLEGVFSKK</sequence>
<dbReference type="Proteomes" id="UP000198431">
    <property type="component" value="Unassembled WGS sequence"/>
</dbReference>
<organism evidence="1 2">
    <name type="scientific">Flavobacterium pectinovorum</name>
    <dbReference type="NCBI Taxonomy" id="29533"/>
    <lineage>
        <taxon>Bacteria</taxon>
        <taxon>Pseudomonadati</taxon>
        <taxon>Bacteroidota</taxon>
        <taxon>Flavobacteriia</taxon>
        <taxon>Flavobacteriales</taxon>
        <taxon>Flavobacteriaceae</taxon>
        <taxon>Flavobacterium</taxon>
    </lineage>
</organism>
<evidence type="ECO:0008006" key="3">
    <source>
        <dbReference type="Google" id="ProtNLM"/>
    </source>
</evidence>
<protein>
    <recommendedName>
        <fullName evidence="3">GLPGLI family protein</fullName>
    </recommendedName>
</protein>
<evidence type="ECO:0000313" key="2">
    <source>
        <dbReference type="Proteomes" id="UP000198431"/>
    </source>
</evidence>
<gene>
    <name evidence="1" type="ORF">B0A72_21005</name>
</gene>
<name>A0AB36NV54_9FLAO</name>
<proteinExistence type="predicted"/>
<reference evidence="1 2" key="1">
    <citation type="submission" date="2016-11" db="EMBL/GenBank/DDBJ databases">
        <title>Whole genomes of Flavobacteriaceae.</title>
        <authorList>
            <person name="Stine C."/>
            <person name="Li C."/>
            <person name="Tadesse D."/>
        </authorList>
    </citation>
    <scope>NUCLEOTIDE SEQUENCE [LARGE SCALE GENOMIC DNA]</scope>
    <source>
        <strain evidence="1 2">ATCC 19366</strain>
    </source>
</reference>
<dbReference type="EMBL" id="MUHB01000025">
    <property type="protein sequence ID" value="OXB00058.1"/>
    <property type="molecule type" value="Genomic_DNA"/>
</dbReference>
<accession>A0AB36NV54</accession>